<dbReference type="SUPFAM" id="SSF52317">
    <property type="entry name" value="Class I glutamine amidotransferase-like"/>
    <property type="match status" value="1"/>
</dbReference>
<dbReference type="GO" id="GO:0004180">
    <property type="term" value="F:carboxypeptidase activity"/>
    <property type="evidence" value="ECO:0007669"/>
    <property type="project" value="UniProtKB-KW"/>
</dbReference>
<protein>
    <submittedName>
        <fullName evidence="10">Muramoyltetrapeptide carboxypeptidase</fullName>
    </submittedName>
</protein>
<dbReference type="Pfam" id="PF02016">
    <property type="entry name" value="Peptidase_S66"/>
    <property type="match status" value="1"/>
</dbReference>
<feature type="active site" description="Charge relay system" evidence="6">
    <location>
        <position position="257"/>
    </location>
</feature>
<dbReference type="InterPro" id="IPR040449">
    <property type="entry name" value="Peptidase_S66_N"/>
</dbReference>
<keyword evidence="2 10" id="KW-0121">Carboxypeptidase</keyword>
<evidence type="ECO:0000256" key="4">
    <source>
        <dbReference type="ARBA" id="ARBA00022801"/>
    </source>
</evidence>
<feature type="domain" description="LD-carboxypeptidase C-terminal" evidence="9">
    <location>
        <begin position="227"/>
        <end position="342"/>
    </location>
</feature>
<dbReference type="InterPro" id="IPR029062">
    <property type="entry name" value="Class_I_gatase-like"/>
</dbReference>
<evidence type="ECO:0000313" key="10">
    <source>
        <dbReference type="EMBL" id="TWB47826.1"/>
    </source>
</evidence>
<feature type="signal peptide" evidence="7">
    <location>
        <begin position="1"/>
        <end position="34"/>
    </location>
</feature>
<evidence type="ECO:0000259" key="9">
    <source>
        <dbReference type="Pfam" id="PF17676"/>
    </source>
</evidence>
<organism evidence="10 11">
    <name type="scientific">Nitrospirillum amazonense</name>
    <dbReference type="NCBI Taxonomy" id="28077"/>
    <lineage>
        <taxon>Bacteria</taxon>
        <taxon>Pseudomonadati</taxon>
        <taxon>Pseudomonadota</taxon>
        <taxon>Alphaproteobacteria</taxon>
        <taxon>Rhodospirillales</taxon>
        <taxon>Azospirillaceae</taxon>
        <taxon>Nitrospirillum</taxon>
    </lineage>
</organism>
<feature type="active site" description="Nucleophile" evidence="6">
    <location>
        <position position="153"/>
    </location>
</feature>
<dbReference type="GO" id="GO:0008236">
    <property type="term" value="F:serine-type peptidase activity"/>
    <property type="evidence" value="ECO:0007669"/>
    <property type="project" value="UniProtKB-KW"/>
</dbReference>
<dbReference type="SUPFAM" id="SSF141986">
    <property type="entry name" value="LD-carboxypeptidase A C-terminal domain-like"/>
    <property type="match status" value="1"/>
</dbReference>
<evidence type="ECO:0000256" key="7">
    <source>
        <dbReference type="SAM" id="SignalP"/>
    </source>
</evidence>
<feature type="active site" description="Charge relay system" evidence="6">
    <location>
        <position position="327"/>
    </location>
</feature>
<dbReference type="PANTHER" id="PTHR30237">
    <property type="entry name" value="MURAMOYLTETRAPEPTIDE CARBOXYPEPTIDASE"/>
    <property type="match status" value="1"/>
</dbReference>
<comment type="caution">
    <text evidence="10">The sequence shown here is derived from an EMBL/GenBank/DDBJ whole genome shotgun (WGS) entry which is preliminary data.</text>
</comment>
<dbReference type="CDD" id="cd07025">
    <property type="entry name" value="Peptidase_S66"/>
    <property type="match status" value="1"/>
</dbReference>
<evidence type="ECO:0000259" key="8">
    <source>
        <dbReference type="Pfam" id="PF02016"/>
    </source>
</evidence>
<comment type="similarity">
    <text evidence="1">Belongs to the peptidase S66 family.</text>
</comment>
<feature type="domain" description="LD-carboxypeptidase N-terminal" evidence="8">
    <location>
        <begin position="56"/>
        <end position="173"/>
    </location>
</feature>
<proteinExistence type="inferred from homology"/>
<evidence type="ECO:0000256" key="2">
    <source>
        <dbReference type="ARBA" id="ARBA00022645"/>
    </source>
</evidence>
<evidence type="ECO:0000256" key="3">
    <source>
        <dbReference type="ARBA" id="ARBA00022670"/>
    </source>
</evidence>
<dbReference type="InterPro" id="IPR003507">
    <property type="entry name" value="S66_fam"/>
</dbReference>
<gene>
    <name evidence="10" type="ORF">FBZ92_13282</name>
</gene>
<dbReference type="InterPro" id="IPR006311">
    <property type="entry name" value="TAT_signal"/>
</dbReference>
<keyword evidence="5" id="KW-0720">Serine protease</keyword>
<dbReference type="Gene3D" id="3.40.50.10740">
    <property type="entry name" value="Class I glutamine amidotransferase-like"/>
    <property type="match status" value="1"/>
</dbReference>
<feature type="chain" id="PRO_5022108726" evidence="7">
    <location>
        <begin position="35"/>
        <end position="358"/>
    </location>
</feature>
<dbReference type="Gene3D" id="3.50.30.60">
    <property type="entry name" value="LD-carboxypeptidase A C-terminal domain-like"/>
    <property type="match status" value="1"/>
</dbReference>
<keyword evidence="7" id="KW-0732">Signal</keyword>
<keyword evidence="4" id="KW-0378">Hydrolase</keyword>
<reference evidence="10 11" key="1">
    <citation type="submission" date="2019-06" db="EMBL/GenBank/DDBJ databases">
        <title>Genomic Encyclopedia of Type Strains, Phase IV (KMG-V): Genome sequencing to study the core and pangenomes of soil and plant-associated prokaryotes.</title>
        <authorList>
            <person name="Whitman W."/>
        </authorList>
    </citation>
    <scope>NUCLEOTIDE SEQUENCE [LARGE SCALE GENOMIC DNA]</scope>
    <source>
        <strain evidence="10 11">BR 11140</strain>
    </source>
</reference>
<keyword evidence="3" id="KW-0645">Protease</keyword>
<dbReference type="InterPro" id="IPR040921">
    <property type="entry name" value="Peptidase_S66C"/>
</dbReference>
<dbReference type="Proteomes" id="UP000318050">
    <property type="component" value="Unassembled WGS sequence"/>
</dbReference>
<evidence type="ECO:0000256" key="6">
    <source>
        <dbReference type="PIRSR" id="PIRSR028757-1"/>
    </source>
</evidence>
<dbReference type="AlphaFoldDB" id="A0A560HMQ2"/>
<dbReference type="GO" id="GO:0006508">
    <property type="term" value="P:proteolysis"/>
    <property type="evidence" value="ECO:0007669"/>
    <property type="project" value="UniProtKB-KW"/>
</dbReference>
<name>A0A560HMQ2_9PROT</name>
<dbReference type="PROSITE" id="PS51318">
    <property type="entry name" value="TAT"/>
    <property type="match status" value="1"/>
</dbReference>
<evidence type="ECO:0000256" key="5">
    <source>
        <dbReference type="ARBA" id="ARBA00022825"/>
    </source>
</evidence>
<accession>A0A560HMQ2</accession>
<evidence type="ECO:0000256" key="1">
    <source>
        <dbReference type="ARBA" id="ARBA00010233"/>
    </source>
</evidence>
<dbReference type="PANTHER" id="PTHR30237:SF2">
    <property type="entry name" value="MUREIN TETRAPEPTIDE CARBOXYPEPTIDASE"/>
    <property type="match status" value="1"/>
</dbReference>
<dbReference type="InterPro" id="IPR027461">
    <property type="entry name" value="Carboxypeptidase_A_C_sf"/>
</dbReference>
<sequence length="358" mass="37322">MDRRSFLTTSGLATAGLATAGTAAVIASSAPAAAGGPAPVKPPLLRPPMLRAGDKVGVLDLSTAVYDPAVADRVAAIVQALGLVPVLSPHLFDRSRAFKASVQERLSDLHGFITDPAIRGVFCARGGYGISEIVDRVDYDLIRRNPKIFLGFSDPTLLHLAIARKAGLVTFHGRMPGLAKFTPFSLEALRRAVCAPDPLGALSNPEEGNPLRPNYPLRTIAPGQAGGQLVGGNLSMIMAAMGTPWEIDTRGAILMVEDVDEAPYAIARMLWTLRHAGKLQAASGIVVGACAGCDKLTDASPYGLNEVFDLVLGDLGIPVFSGLALGHTDETLTLPLGVQAHLDATARTLTVLESGVAA</sequence>
<dbReference type="PIRSF" id="PIRSF028757">
    <property type="entry name" value="LD-carboxypeptidase"/>
    <property type="match status" value="1"/>
</dbReference>
<dbReference type="Pfam" id="PF17676">
    <property type="entry name" value="Peptidase_S66C"/>
    <property type="match status" value="1"/>
</dbReference>
<dbReference type="EMBL" id="VITT01000032">
    <property type="protein sequence ID" value="TWB47826.1"/>
    <property type="molecule type" value="Genomic_DNA"/>
</dbReference>
<evidence type="ECO:0000313" key="11">
    <source>
        <dbReference type="Proteomes" id="UP000318050"/>
    </source>
</evidence>
<dbReference type="InterPro" id="IPR027478">
    <property type="entry name" value="LdcA_N"/>
</dbReference>